<dbReference type="EMBL" id="CWQY01000003">
    <property type="protein sequence ID" value="CSC14682.1"/>
    <property type="molecule type" value="Genomic_DNA"/>
</dbReference>
<sequence length="55" mass="6308">MYTVSKPNKTNSSGIKRVDHFSIPLATPLRTTNMVNTMNDTIRMRFRSVLNEVSH</sequence>
<name>A0A655SDM8_VIBCL</name>
<organism evidence="1 2">
    <name type="scientific">Vibrio cholerae</name>
    <dbReference type="NCBI Taxonomy" id="666"/>
    <lineage>
        <taxon>Bacteria</taxon>
        <taxon>Pseudomonadati</taxon>
        <taxon>Pseudomonadota</taxon>
        <taxon>Gammaproteobacteria</taxon>
        <taxon>Vibrionales</taxon>
        <taxon>Vibrionaceae</taxon>
        <taxon>Vibrio</taxon>
    </lineage>
</organism>
<proteinExistence type="predicted"/>
<reference evidence="1 2" key="1">
    <citation type="submission" date="2015-07" db="EMBL/GenBank/DDBJ databases">
        <authorList>
            <consortium name="Pathogen Informatics"/>
        </authorList>
    </citation>
    <scope>NUCLEOTIDE SEQUENCE [LARGE SCALE GENOMIC DNA]</scope>
    <source>
        <strain evidence="1 2">A316</strain>
    </source>
</reference>
<dbReference type="Proteomes" id="UP000041770">
    <property type="component" value="Unassembled WGS sequence"/>
</dbReference>
<accession>A0A655SDM8</accession>
<evidence type="ECO:0000313" key="1">
    <source>
        <dbReference type="EMBL" id="CSC14682.1"/>
    </source>
</evidence>
<evidence type="ECO:0000313" key="2">
    <source>
        <dbReference type="Proteomes" id="UP000041770"/>
    </source>
</evidence>
<gene>
    <name evidence="1" type="ORF">ERS013200_00670</name>
</gene>
<protein>
    <submittedName>
        <fullName evidence="1">Uncharacterized protein</fullName>
    </submittedName>
</protein>
<dbReference type="AlphaFoldDB" id="A0A655SDM8"/>